<gene>
    <name evidence="2" type="ORF">C7959_10495</name>
</gene>
<keyword evidence="3" id="KW-1185">Reference proteome</keyword>
<dbReference type="STRING" id="926561.GCA_000379025_00396"/>
<proteinExistence type="predicted"/>
<dbReference type="RefSeq" id="WP_134115213.1">
    <property type="nucleotide sequence ID" value="NZ_SOEG01000004.1"/>
</dbReference>
<reference evidence="2 3" key="1">
    <citation type="submission" date="2019-03" db="EMBL/GenBank/DDBJ databases">
        <title>Subsurface microbial communities from deep shales in Ohio and West Virginia, USA.</title>
        <authorList>
            <person name="Wrighton K."/>
        </authorList>
    </citation>
    <scope>NUCLEOTIDE SEQUENCE [LARGE SCALE GENOMIC DNA]</scope>
    <source>
        <strain evidence="2 3">MSL 6dP</strain>
    </source>
</reference>
<comment type="caution">
    <text evidence="2">The sequence shown here is derived from an EMBL/GenBank/DDBJ whole genome shotgun (WGS) entry which is preliminary data.</text>
</comment>
<accession>A0A4R8H0N1</accession>
<dbReference type="Proteomes" id="UP000295832">
    <property type="component" value="Unassembled WGS sequence"/>
</dbReference>
<evidence type="ECO:0000313" key="2">
    <source>
        <dbReference type="EMBL" id="TDX52968.1"/>
    </source>
</evidence>
<evidence type="ECO:0000256" key="1">
    <source>
        <dbReference type="SAM" id="SignalP"/>
    </source>
</evidence>
<dbReference type="PANTHER" id="PTHR37841">
    <property type="entry name" value="GLR2918 PROTEIN"/>
    <property type="match status" value="1"/>
</dbReference>
<name>A0A4R8H0N1_9FIRM</name>
<feature type="chain" id="PRO_5020404492" evidence="1">
    <location>
        <begin position="25"/>
        <end position="801"/>
    </location>
</feature>
<dbReference type="EMBL" id="SOEG01000004">
    <property type="protein sequence ID" value="TDX52968.1"/>
    <property type="molecule type" value="Genomic_DNA"/>
</dbReference>
<dbReference type="AlphaFoldDB" id="A0A4R8H0N1"/>
<dbReference type="Pfam" id="PF14903">
    <property type="entry name" value="WG_beta_rep"/>
    <property type="match status" value="8"/>
</dbReference>
<feature type="signal peptide" evidence="1">
    <location>
        <begin position="1"/>
        <end position="24"/>
    </location>
</feature>
<keyword evidence="1" id="KW-0732">Signal</keyword>
<sequence>MIRRLEKIFIIMSLILIVASSAYATNNQKYLKYIKKDLNNISITKAQEGRIRFKKDNKHGYLDYNGEVVIKAEYKYANDFKNGVAKVFLEDKGYFYINQAGEVVFTVEDIKEKLEIEGHLSIEEFQEGLAKVSTYRKVAYINTQGEIVVPFIYTQGRSFSDGLAYVSNQEGKYFINKLGEKVITINKDDRNYYYDFKSGLAKYRSNENNKYGFIDKDGQIKIEANYDDIDDFSEGYAVFKKDNLFGMIDQEGKVVIDPKFKKIGEFSNGMFFIYDGVYTVFLNHNLKPVYQLTGYYYKKYSNDFMTLQYSDGLGIVDKNGHLVDKVSDAYKIGDGFILEDKKNILKVQNLAQKSSRVDENIDIDKNYNYIFVNERGEELINLNDYDEVFSFHEGRAIVKKDNLYGFIDKKGELVIPVKYLRVSNFAEGKAAVYDGQSYYKIDSAGAKIEEERRANLNSEAEDPYQGSAIIIKKKSYYDKSYGLVNQDNELILKPIYDSIRKEEEGIYYVKLDRKKGFYNVGTDKFVKPSYTYLDFFFADERNYIVAKKEDSKYGVLNYNGELSIPLEYDYIWEGSFGFINLRKGDYGGLADNHGNLILGAAYSKIYLQAIAGTEEYISVSYQGKEEEKQIIVNKVTGEKIVLDFNGDVYSYSNGIFLGSNKDTSFYTARDGKTIFSVKGRLTDFGSKYGIVFEKDNSYLVDRLGEVYVKDNNFSQVYFPIVDGHFIFKNDNYYGIADINGQVKTTKKYGCISDIQEGIATACFKGEKGYLNLEGEEIVEFGKYQKIHSFSDGLGLVVELQK</sequence>
<dbReference type="PANTHER" id="PTHR37841:SF1">
    <property type="entry name" value="DUF3298 DOMAIN-CONTAINING PROTEIN"/>
    <property type="match status" value="1"/>
</dbReference>
<dbReference type="InterPro" id="IPR032774">
    <property type="entry name" value="WG_beta_rep"/>
</dbReference>
<organism evidence="2 3">
    <name type="scientific">Orenia marismortui</name>
    <dbReference type="NCBI Taxonomy" id="46469"/>
    <lineage>
        <taxon>Bacteria</taxon>
        <taxon>Bacillati</taxon>
        <taxon>Bacillota</taxon>
        <taxon>Clostridia</taxon>
        <taxon>Halanaerobiales</taxon>
        <taxon>Halobacteroidaceae</taxon>
        <taxon>Orenia</taxon>
    </lineage>
</organism>
<protein>
    <submittedName>
        <fullName evidence="2">WG repeat protein</fullName>
    </submittedName>
</protein>
<evidence type="ECO:0000313" key="3">
    <source>
        <dbReference type="Proteomes" id="UP000295832"/>
    </source>
</evidence>